<keyword evidence="3" id="KW-1185">Reference proteome</keyword>
<evidence type="ECO:0000256" key="1">
    <source>
        <dbReference type="SAM" id="MobiDB-lite"/>
    </source>
</evidence>
<proteinExistence type="predicted"/>
<evidence type="ECO:0000313" key="3">
    <source>
        <dbReference type="Proteomes" id="UP000790347"/>
    </source>
</evidence>
<accession>A0A922KY98</accession>
<comment type="caution">
    <text evidence="2">The sequence shown here is derived from an EMBL/GenBank/DDBJ whole genome shotgun (WGS) entry which is preliminary data.</text>
</comment>
<protein>
    <submittedName>
        <fullName evidence="2">Uncharacterized protein</fullName>
    </submittedName>
</protein>
<dbReference type="Proteomes" id="UP000790347">
    <property type="component" value="Unassembled WGS sequence"/>
</dbReference>
<feature type="region of interest" description="Disordered" evidence="1">
    <location>
        <begin position="89"/>
        <end position="119"/>
    </location>
</feature>
<dbReference type="AlphaFoldDB" id="A0A922KY98"/>
<sequence length="436" mass="49834">MMKSNADKEFVDFFDSIGLESWIEPLKNAGVSSLKFLYVNFLDIINDVDYGDMAINSLRQNRLHVKIILKRLKDKFESNVNTSIVDTPVESSNKQFSPQPSSSKKIKISSQNGWSTARNRQKFESKLTQATVMQASILNANIEGIYCEEKLTPKPDGSHEVFIKIFAPKPENPKKERFLDDWNQYGQIRFFDTATYQPILPQVIHDFMDKVNANIVPVSQKEFDHMKETLSLALFQDLQHYFIWRLPPRFLYTVCDRLIQMYPMWDDGSPTKTETIKKRLLDKYMHFRRFKIPPDWVEHKYIMLKNGMKILLIECDDGDMFNDFHFKKLNLKDVDNCVLPNGGKKRGRIIQPKPPIVTTEENDTTVVIGQDNNNNNTSVDVLNRSSISNIIDSSQNASIGGGDVNVGDDDGGGSGDIIIPINDLQSIPSNVIIKTE</sequence>
<feature type="compositionally biased region" description="Low complexity" evidence="1">
    <location>
        <begin position="91"/>
        <end position="112"/>
    </location>
</feature>
<reference evidence="2" key="2">
    <citation type="journal article" date="2022" name="Res Sq">
        <title>Comparative Genomics Reveals Insights into the Divergent Evolution of Astigmatic Mites and Household Pest Adaptations.</title>
        <authorList>
            <person name="Xiong Q."/>
            <person name="Wan A.T.-Y."/>
            <person name="Liu X.-Y."/>
            <person name="Fung C.S.-H."/>
            <person name="Xiao X."/>
            <person name="Malainual N."/>
            <person name="Hou J."/>
            <person name="Wang L."/>
            <person name="Wang M."/>
            <person name="Yang K."/>
            <person name="Cui Y."/>
            <person name="Leung E."/>
            <person name="Nong W."/>
            <person name="Shin S.-K."/>
            <person name="Au S."/>
            <person name="Jeong K.Y."/>
            <person name="Chew F.T."/>
            <person name="Hui J."/>
            <person name="Leung T.F."/>
            <person name="Tungtrongchitr A."/>
            <person name="Zhong N."/>
            <person name="Liu Z."/>
            <person name="Tsui S."/>
        </authorList>
    </citation>
    <scope>NUCLEOTIDE SEQUENCE</scope>
    <source>
        <strain evidence="2">Derf</strain>
        <tissue evidence="2">Whole organism</tissue>
    </source>
</reference>
<evidence type="ECO:0000313" key="2">
    <source>
        <dbReference type="EMBL" id="KAH9491172.1"/>
    </source>
</evidence>
<reference evidence="2" key="1">
    <citation type="submission" date="2013-05" db="EMBL/GenBank/DDBJ databases">
        <authorList>
            <person name="Yim A.K.Y."/>
            <person name="Chan T.F."/>
            <person name="Ji K.M."/>
            <person name="Liu X.Y."/>
            <person name="Zhou J.W."/>
            <person name="Li R.Q."/>
            <person name="Yang K.Y."/>
            <person name="Li J."/>
            <person name="Li M."/>
            <person name="Law P.T.W."/>
            <person name="Wu Y.L."/>
            <person name="Cai Z.L."/>
            <person name="Qin H."/>
            <person name="Bao Y."/>
            <person name="Leung R.K.K."/>
            <person name="Ng P.K.S."/>
            <person name="Zou J."/>
            <person name="Zhong X.J."/>
            <person name="Ran P.X."/>
            <person name="Zhong N.S."/>
            <person name="Liu Z.G."/>
            <person name="Tsui S.K.W."/>
        </authorList>
    </citation>
    <scope>NUCLEOTIDE SEQUENCE</scope>
    <source>
        <strain evidence="2">Derf</strain>
        <tissue evidence="2">Whole organism</tissue>
    </source>
</reference>
<name>A0A922KY98_DERFA</name>
<dbReference type="EMBL" id="ASGP02000009">
    <property type="protein sequence ID" value="KAH9491172.1"/>
    <property type="molecule type" value="Genomic_DNA"/>
</dbReference>
<organism evidence="2 3">
    <name type="scientific">Dermatophagoides farinae</name>
    <name type="common">American house dust mite</name>
    <dbReference type="NCBI Taxonomy" id="6954"/>
    <lineage>
        <taxon>Eukaryota</taxon>
        <taxon>Metazoa</taxon>
        <taxon>Ecdysozoa</taxon>
        <taxon>Arthropoda</taxon>
        <taxon>Chelicerata</taxon>
        <taxon>Arachnida</taxon>
        <taxon>Acari</taxon>
        <taxon>Acariformes</taxon>
        <taxon>Sarcoptiformes</taxon>
        <taxon>Astigmata</taxon>
        <taxon>Psoroptidia</taxon>
        <taxon>Analgoidea</taxon>
        <taxon>Pyroglyphidae</taxon>
        <taxon>Dermatophagoidinae</taxon>
        <taxon>Dermatophagoides</taxon>
    </lineage>
</organism>
<gene>
    <name evidence="2" type="ORF">DERF_015904</name>
</gene>